<dbReference type="InterPro" id="IPR002110">
    <property type="entry name" value="Ankyrin_rpt"/>
</dbReference>
<evidence type="ECO:0000256" key="4">
    <source>
        <dbReference type="ARBA" id="ARBA00022679"/>
    </source>
</evidence>
<evidence type="ECO:0000256" key="3">
    <source>
        <dbReference type="ARBA" id="ARBA00006331"/>
    </source>
</evidence>
<evidence type="ECO:0000256" key="5">
    <source>
        <dbReference type="ARBA" id="ARBA00022737"/>
    </source>
</evidence>
<dbReference type="SUPFAM" id="SSF48403">
    <property type="entry name" value="Ankyrin repeat"/>
    <property type="match status" value="1"/>
</dbReference>
<evidence type="ECO:0000256" key="9">
    <source>
        <dbReference type="PROSITE-ProRule" id="PRU00104"/>
    </source>
</evidence>
<dbReference type="SUPFAM" id="SSF159034">
    <property type="entry name" value="Mib/herc2 domain-like"/>
    <property type="match status" value="1"/>
</dbReference>
<dbReference type="InterPro" id="IPR037252">
    <property type="entry name" value="Mib_Herc2_sf"/>
</dbReference>
<feature type="region of interest" description="Disordered" evidence="11">
    <location>
        <begin position="246"/>
        <end position="269"/>
    </location>
</feature>
<dbReference type="Gene3D" id="3.30.2410.10">
    <property type="entry name" value="Hect, E3 ligase catalytic domain"/>
    <property type="match status" value="1"/>
</dbReference>
<evidence type="ECO:0000256" key="10">
    <source>
        <dbReference type="RuleBase" id="RU369009"/>
    </source>
</evidence>
<proteinExistence type="inferred from homology"/>
<dbReference type="Proteomes" id="UP000695007">
    <property type="component" value="Unplaced"/>
</dbReference>
<dbReference type="PROSITE" id="PS50297">
    <property type="entry name" value="ANK_REP_REGION"/>
    <property type="match status" value="2"/>
</dbReference>
<comment type="catalytic activity">
    <reaction evidence="1 10">
        <text>S-ubiquitinyl-[E2 ubiquitin-conjugating enzyme]-L-cysteine + [acceptor protein]-L-lysine = [E2 ubiquitin-conjugating enzyme]-L-cysteine + N(6)-ubiquitinyl-[acceptor protein]-L-lysine.</text>
        <dbReference type="EC" id="2.3.2.26"/>
    </reaction>
</comment>
<evidence type="ECO:0000256" key="2">
    <source>
        <dbReference type="ARBA" id="ARBA00004906"/>
    </source>
</evidence>
<comment type="similarity">
    <text evidence="3 10">Belongs to the UPL family. K-HECT subfamily.</text>
</comment>
<feature type="compositionally biased region" description="Basic and acidic residues" evidence="11">
    <location>
        <begin position="1652"/>
        <end position="1663"/>
    </location>
</feature>
<dbReference type="GO" id="GO:0009966">
    <property type="term" value="P:regulation of signal transduction"/>
    <property type="evidence" value="ECO:0007669"/>
    <property type="project" value="UniProtKB-ARBA"/>
</dbReference>
<dbReference type="Gene3D" id="3.90.1750.10">
    <property type="entry name" value="Hect, E3 ligase catalytic domains"/>
    <property type="match status" value="2"/>
</dbReference>
<dbReference type="FunFam" id="2.60.120.260:FF:000014">
    <property type="entry name" value="E3 ubiquitin-protein ligase HECTD1 isoform X1"/>
    <property type="match status" value="1"/>
</dbReference>
<dbReference type="GO" id="GO:0043161">
    <property type="term" value="P:proteasome-mediated ubiquitin-dependent protein catabolic process"/>
    <property type="evidence" value="ECO:0007669"/>
    <property type="project" value="TreeGrafter"/>
</dbReference>
<evidence type="ECO:0000259" key="12">
    <source>
        <dbReference type="PROSITE" id="PS50237"/>
    </source>
</evidence>
<dbReference type="InterPro" id="IPR008979">
    <property type="entry name" value="Galactose-bd-like_sf"/>
</dbReference>
<dbReference type="FunFam" id="3.30.2410.10:FF:000007">
    <property type="entry name" value="Putative E3 ubiquitin-protein ligase HECTD1"/>
    <property type="match status" value="1"/>
</dbReference>
<dbReference type="SUPFAM" id="SSF48371">
    <property type="entry name" value="ARM repeat"/>
    <property type="match status" value="1"/>
</dbReference>
<evidence type="ECO:0000313" key="15">
    <source>
        <dbReference type="RefSeq" id="XP_011495406.1"/>
    </source>
</evidence>
<dbReference type="FunFam" id="2.30.30.40:FF:000085">
    <property type="entry name" value="E3 ubiquitin-protein ligase HECTD1 isoform X1"/>
    <property type="match status" value="1"/>
</dbReference>
<dbReference type="SMART" id="SM00248">
    <property type="entry name" value="ANK"/>
    <property type="match status" value="3"/>
</dbReference>
<dbReference type="Gene3D" id="2.60.120.260">
    <property type="entry name" value="Galactose-binding domain-like"/>
    <property type="match status" value="1"/>
</dbReference>
<protein>
    <recommendedName>
        <fullName evidence="10">E3 ubiquitin-protein ligase</fullName>
        <ecNumber evidence="10">2.3.2.26</ecNumber>
    </recommendedName>
</protein>
<feature type="domain" description="MIB/HERC2" evidence="13">
    <location>
        <begin position="1342"/>
        <end position="1414"/>
    </location>
</feature>
<dbReference type="SMART" id="SM00119">
    <property type="entry name" value="HECTc"/>
    <property type="match status" value="1"/>
</dbReference>
<keyword evidence="4 10" id="KW-0808">Transferase</keyword>
<feature type="region of interest" description="Disordered" evidence="11">
    <location>
        <begin position="1537"/>
        <end position="1564"/>
    </location>
</feature>
<dbReference type="Pfam" id="PF00632">
    <property type="entry name" value="HECT"/>
    <property type="match status" value="1"/>
</dbReference>
<dbReference type="Pfam" id="PF07738">
    <property type="entry name" value="Sad1_UNC"/>
    <property type="match status" value="1"/>
</dbReference>
<keyword evidence="7 8" id="KW-0040">ANK repeat</keyword>
<dbReference type="Gene3D" id="1.25.40.20">
    <property type="entry name" value="Ankyrin repeat-containing domain"/>
    <property type="match status" value="1"/>
</dbReference>
<dbReference type="FunFam" id="1.25.10.10:FF:000051">
    <property type="entry name" value="E3 ubiquitin-protein ligase HECTD1 isoform X1"/>
    <property type="match status" value="1"/>
</dbReference>
<dbReference type="CTD" id="34378"/>
<dbReference type="GO" id="GO:0016607">
    <property type="term" value="C:nuclear speck"/>
    <property type="evidence" value="ECO:0007669"/>
    <property type="project" value="TreeGrafter"/>
</dbReference>
<dbReference type="CDD" id="cd00078">
    <property type="entry name" value="HECTc"/>
    <property type="match status" value="1"/>
</dbReference>
<dbReference type="InterPro" id="IPR000569">
    <property type="entry name" value="HECT_dom"/>
</dbReference>
<keyword evidence="5" id="KW-0677">Repeat</keyword>
<feature type="domain" description="HECT" evidence="12">
    <location>
        <begin position="2211"/>
        <end position="2668"/>
    </location>
</feature>
<gene>
    <name evidence="15" type="primary">LOC105360253</name>
</gene>
<accession>A0AAJ6YCH7</accession>
<evidence type="ECO:0000256" key="6">
    <source>
        <dbReference type="ARBA" id="ARBA00022786"/>
    </source>
</evidence>
<dbReference type="InterPro" id="IPR035983">
    <property type="entry name" value="Hect_E3_ubiquitin_ligase"/>
</dbReference>
<dbReference type="PANTHER" id="PTHR45670:SF1">
    <property type="entry name" value="E3 UBIQUITIN-PROTEIN LIGASE HECTD1"/>
    <property type="match status" value="1"/>
</dbReference>
<dbReference type="Pfam" id="PF06701">
    <property type="entry name" value="MIB_HERC2"/>
    <property type="match status" value="1"/>
</dbReference>
<dbReference type="PROSITE" id="PS50237">
    <property type="entry name" value="HECT"/>
    <property type="match status" value="1"/>
</dbReference>
<evidence type="ECO:0000256" key="11">
    <source>
        <dbReference type="SAM" id="MobiDB-lite"/>
    </source>
</evidence>
<feature type="region of interest" description="Disordered" evidence="11">
    <location>
        <begin position="1648"/>
        <end position="1672"/>
    </location>
</feature>
<dbReference type="InterPro" id="IPR010606">
    <property type="entry name" value="Mib_Herc2"/>
</dbReference>
<evidence type="ECO:0000256" key="1">
    <source>
        <dbReference type="ARBA" id="ARBA00000885"/>
    </source>
</evidence>
<dbReference type="GO" id="GO:0046872">
    <property type="term" value="F:metal ion binding"/>
    <property type="evidence" value="ECO:0007669"/>
    <property type="project" value="InterPro"/>
</dbReference>
<dbReference type="InterPro" id="IPR012919">
    <property type="entry name" value="SUN_dom"/>
</dbReference>
<dbReference type="Pfam" id="PF12796">
    <property type="entry name" value="Ank_2"/>
    <property type="match status" value="1"/>
</dbReference>
<dbReference type="InterPro" id="IPR036770">
    <property type="entry name" value="Ankyrin_rpt-contain_sf"/>
</dbReference>
<reference evidence="15" key="1">
    <citation type="submission" date="2025-08" db="UniProtKB">
        <authorList>
            <consortium name="RefSeq"/>
        </authorList>
    </citation>
    <scope>IDENTIFICATION</scope>
</reference>
<dbReference type="KEGG" id="csol:105360253"/>
<evidence type="ECO:0000259" key="13">
    <source>
        <dbReference type="PROSITE" id="PS51416"/>
    </source>
</evidence>
<dbReference type="PROSITE" id="PS50088">
    <property type="entry name" value="ANK_REPEAT"/>
    <property type="match status" value="2"/>
</dbReference>
<feature type="compositionally biased region" description="Gly residues" evidence="11">
    <location>
        <begin position="769"/>
        <end position="781"/>
    </location>
</feature>
<organism evidence="14 15">
    <name type="scientific">Ceratosolen solmsi marchali</name>
    <dbReference type="NCBI Taxonomy" id="326594"/>
    <lineage>
        <taxon>Eukaryota</taxon>
        <taxon>Metazoa</taxon>
        <taxon>Ecdysozoa</taxon>
        <taxon>Arthropoda</taxon>
        <taxon>Hexapoda</taxon>
        <taxon>Insecta</taxon>
        <taxon>Pterygota</taxon>
        <taxon>Neoptera</taxon>
        <taxon>Endopterygota</taxon>
        <taxon>Hymenoptera</taxon>
        <taxon>Apocrita</taxon>
        <taxon>Proctotrupomorpha</taxon>
        <taxon>Chalcidoidea</taxon>
        <taxon>Agaonidae</taxon>
        <taxon>Agaoninae</taxon>
        <taxon>Ceratosolen</taxon>
    </lineage>
</organism>
<feature type="region of interest" description="Disordered" evidence="11">
    <location>
        <begin position="1938"/>
        <end position="1962"/>
    </location>
</feature>
<feature type="region of interest" description="Disordered" evidence="11">
    <location>
        <begin position="765"/>
        <end position="791"/>
    </location>
</feature>
<evidence type="ECO:0000256" key="8">
    <source>
        <dbReference type="PROSITE-ProRule" id="PRU00023"/>
    </source>
</evidence>
<comment type="pathway">
    <text evidence="2 10">Protein modification; protein ubiquitination.</text>
</comment>
<dbReference type="FunFam" id="1.25.40.20:FF:000372">
    <property type="entry name" value="Putative hect e3 ubiquitin ligase"/>
    <property type="match status" value="1"/>
</dbReference>
<dbReference type="GO" id="GO:0070534">
    <property type="term" value="P:protein K63-linked ubiquitination"/>
    <property type="evidence" value="ECO:0007669"/>
    <property type="project" value="TreeGrafter"/>
</dbReference>
<dbReference type="EC" id="2.3.2.26" evidence="10"/>
<sequence length="2668" mass="291952">MAEVDPETLLEWLSMGQGDERDMQLIALEQLCMLLLMSDNVDRCFESCPPRTFLPALCRIFLDELAPDSVLEVTARAITYYLDVSAECTRRVVAMEGAIKAICSRLLCAGLGSRASRDLAEQCIKVLELVCAREAGAVFDAGGLSCALSFIREHGAQVHRDTLHSAMAVVSRLCGKVEPQDKSLPDCVEALSTLLRHEDAHVADGALRCFASLADRFSRRGTDPAPLACNGLVSELLYRLSNAAGPTSSVNSTPGNVKTPSTPGVTSSSIPASEVKSCASVSTIISLLSTLSRGSASITYDLLRSELPDAIEKALKGDERCALDSMRLVDLLLVLLFEGRSALGRANASAGSSGPLLPRLRRLDSAGEKSHRQLIDCIRSKDTDALIEAIESGGIEVNFMDDVGQTLLNWASAFGTQEMVEFLCDKGADVNKGQRSSSLHYAACFGRPAIAKVLLRHGANPDLRDEDGKTPLDKARERIDEGHREVAAILQSPGEWMLPPAGQDDRKHESDVKEFAEPKGDPEMAPVYLKRLLPVFCSTFQSTMLPSVRKASLSLIRKMVHYIQPELLAETCGADNTTGCGAMLVEVIANVLDNEEYDIKASVPSSMMVSPQPPYVEPFIGPKMPFSSRKFSQYYIVAKTEDEDGHLVVLQMIQDLMVKGKDEFLEHFARLGVFSKVGALAGPQDVPIEPEAEPSSSMTVTGDELKIEDAKELLIGKAYHWRDWCVCRGRDCLYVWSDAAALELSNGSNGWFRFILDGKLATMYSSGSPEGGTDTGNGKGGRNTESLTTEENRGEFLEKLQRARTQVKPNSVSQPILSRPGSTRLVIGNWALSSKKESELCIHNSDGQQQATILREDLPGFIFESNRGTKHSFTAETSLGPEFAAGWAGKRGKRLRSKIEAIKQKVKIQAQDIYECYFKAAQAQPRGVVAKLGAIVVQIEKACHKQQQQSGSREWRAILQGALDELKVLLNEEGKVSAYELHSSGLIQALLALLAAPPNTSAQHLSPRMNKLRLQRIAVFKSCFQTRDTTMADNFAKVLVQKLVSVLESIEKLPVYLYDTPGSGYGLQILTRRLRFRLEKAAGESALIDRTGRNLKMEPLSTIQQLENHLLKMVAKQWHDHDRATFTFVKKLKEANRLTFKYQHDFDENGVLYWIGTNAKICPEWVNPGQYGLVVITSSDGRNLPYGHLEDILSRDPSAMNCHTNDDKRAWFSIDLGVWIIPTAYTLRHARGYGKSALRNWMLQASRDGFNWITLYTHVEDCSLNEPGSTSTWTLEPGLISEESQGWRHLRLQQTGKNASGQTHYLSVSGFEVYGEVTGVCEDLGRAAKEAEACVRRQRRLIRSQILRHLIAGARVGRGLDWKWRDQDGVPPGEGTVTGELHNGWIDVTWDNGCSNSYRMGAEGKYDLRLVCISGSTSIESSADNNTKCKNGTGVLTGRKSNSTPSLPDYCTDTGIRCSVASTDQAGSADNLAAKQAAESIAESVLSVARTEAVVAVTGESGVNSTGELSVVLHPRPDTTTVTSDLATIVESLALNTDCPSATSGNGNSNRTSNSSKPLLSTVRGGNKPASGFFSLEAVEVLDRMREGADRLRNNTNSFLSGELLGLVPVRISVSGEADENSTRIRPAPRNHASTATAINAANITTTGLSEGSKDCCPRDKEASSSSQNSAAGCPVVVTTNPMSVSVPNLACSDTINNTLEPVAASGLLETFAAMARRRTLGPAASQHIASNTITSSNSRGSNPVSSLVRLALSSNFPSGLLGTAQSYPSLTSSNQISGTTNCSGAVGSGGLGQALTMSLTSTSSDSELVSLEEFLEACGEVTLSGVGTRTGGGPTLLTELEDDEDGVLAEEEDDNDENDEQEVDDDEENEEDGGDEGEFQEVMVNRNLLAAFMEEQAAPASSKRRAWDDEFILKRQFSALIPAFDPRPGRTNVNQTTDLEISPPGSEPRITTHVGSSTTTGPKLLLSLKGPGLPGVPDVEIPLAEPHTSIFQSVQQLMQLAELGSKQERLRRIWEPIYTIIYKEAKEDDLSGRTTPIANLYTRNINQNTNGCTVEDVLQLLRHVYVLGSGGNAGNLNSSKAMQTQQDDNIDHNWVHPDDFTSKKITNKIAQQIQDPLALAAGALPSWCEELARSCPFLLPFETRRLYFSCTAFGASRSIVWLQTQRDAVLERQRAPGLSPRRDDVHEFRVGRLKHERVSVPRGDKLLDWAEQVLKVHANRKSILEVEFVGEEGTGLGPTLEFFALVAAELQRKDLGLWLCDDEDSRVDHETRFGSEDGGERQRSVGYYVTRPSGLFPAPLPQSSEACDRATRYFWFLGVFLAKVLQDNRLVDLPLSRPFLKLMCRGDITNNVNERIGLTTSNVATQESMSSSMTSSFISEEGEQDENKDGFNLEPVPWYDGILDINDLALVDPVRGEFLKEIQGLITKRERAISEGHSSSAEDNFIGETLYISHPSGTSVPIEDLALSMTYSPSSKVFKYDYMELKEGGVDIPITIENAKEYTEITTNYCFDRGIARQLEAFRAGFSKVFPMEKLYAFSPEEVKAMLCGEQNPQWTREDLLNYTEPKLGYTRESPGFQRFINVLLSLNGLERKAFLQFATGCSALPPGGLCNLHPRLTVVRKVDAGSGGYPSVNTCVHYLKLPEYPTEEILKERLLAATRERGFHLN</sequence>
<dbReference type="Gene3D" id="3.30.2160.10">
    <property type="entry name" value="Hect, E3 ligase catalytic domain"/>
    <property type="match status" value="1"/>
</dbReference>
<keyword evidence="6 9" id="KW-0833">Ubl conjugation pathway</keyword>
<name>A0AAJ6YCH7_9HYME</name>
<feature type="repeat" description="ANK" evidence="8">
    <location>
        <begin position="434"/>
        <end position="466"/>
    </location>
</feature>
<dbReference type="GO" id="GO:0061630">
    <property type="term" value="F:ubiquitin protein ligase activity"/>
    <property type="evidence" value="ECO:0007669"/>
    <property type="project" value="UniProtKB-UniRule"/>
</dbReference>
<evidence type="ECO:0000313" key="14">
    <source>
        <dbReference type="Proteomes" id="UP000695007"/>
    </source>
</evidence>
<feature type="region of interest" description="Disordered" evidence="11">
    <location>
        <begin position="1848"/>
        <end position="1880"/>
    </location>
</feature>
<dbReference type="SUPFAM" id="SSF49785">
    <property type="entry name" value="Galactose-binding domain-like"/>
    <property type="match status" value="1"/>
</dbReference>
<dbReference type="InterPro" id="IPR011989">
    <property type="entry name" value="ARM-like"/>
</dbReference>
<evidence type="ECO:0000256" key="7">
    <source>
        <dbReference type="ARBA" id="ARBA00023043"/>
    </source>
</evidence>
<dbReference type="Gene3D" id="1.25.10.10">
    <property type="entry name" value="Leucine-rich Repeat Variant"/>
    <property type="match status" value="1"/>
</dbReference>
<feature type="compositionally biased region" description="Low complexity" evidence="11">
    <location>
        <begin position="1541"/>
        <end position="1556"/>
    </location>
</feature>
<keyword evidence="14" id="KW-1185">Reference proteome</keyword>
<dbReference type="GeneID" id="105360253"/>
<dbReference type="Gene3D" id="2.30.30.40">
    <property type="entry name" value="SH3 Domains"/>
    <property type="match status" value="1"/>
</dbReference>
<dbReference type="SUPFAM" id="SSF56204">
    <property type="entry name" value="Hect, E3 ligase catalytic domain"/>
    <property type="match status" value="1"/>
</dbReference>
<comment type="function">
    <text evidence="10">E3 ubiquitin-protein ligase which accepts ubiquitin from an E2 ubiquitin-conjugating enzyme in the form of a thioester and then directly transfers the ubiquitin to targeted substrates.</text>
</comment>
<feature type="repeat" description="ANK" evidence="8">
    <location>
        <begin position="403"/>
        <end position="435"/>
    </location>
</feature>
<dbReference type="InterPro" id="IPR045322">
    <property type="entry name" value="HECTD1/TRIP12-like"/>
</dbReference>
<dbReference type="PANTHER" id="PTHR45670">
    <property type="entry name" value="E3 UBIQUITIN-PROTEIN LIGASE TRIP12"/>
    <property type="match status" value="1"/>
</dbReference>
<feature type="active site" description="Glycyl thioester intermediate" evidence="9">
    <location>
        <position position="2637"/>
    </location>
</feature>
<dbReference type="PROSITE" id="PS51416">
    <property type="entry name" value="MIB_HERC2"/>
    <property type="match status" value="1"/>
</dbReference>
<dbReference type="RefSeq" id="XP_011495406.1">
    <property type="nucleotide sequence ID" value="XM_011497104.1"/>
</dbReference>
<dbReference type="InterPro" id="IPR016024">
    <property type="entry name" value="ARM-type_fold"/>
</dbReference>